<proteinExistence type="predicted"/>
<reference evidence="1 2" key="1">
    <citation type="journal article" date="2016" name="Gut Pathog.">
        <title>Whole genome sequencing of "Faecalibaculum rodentium" ALO17, isolated from C57BL/6J laboratory mouse feces.</title>
        <authorList>
            <person name="Lim S."/>
            <person name="Chang D.H."/>
            <person name="Ahn S."/>
            <person name="Kim B.C."/>
        </authorList>
    </citation>
    <scope>NUCLEOTIDE SEQUENCE [LARGE SCALE GENOMIC DNA]</scope>
    <source>
        <strain evidence="1 2">Alo17</strain>
    </source>
</reference>
<evidence type="ECO:0008006" key="3">
    <source>
        <dbReference type="Google" id="ProtNLM"/>
    </source>
</evidence>
<dbReference type="RefSeq" id="WP_067559870.1">
    <property type="nucleotide sequence ID" value="NZ_CAJTBG010000006.1"/>
</dbReference>
<organism evidence="1 2">
    <name type="scientific">Faecalibaculum rodentium</name>
    <dbReference type="NCBI Taxonomy" id="1702221"/>
    <lineage>
        <taxon>Bacteria</taxon>
        <taxon>Bacillati</taxon>
        <taxon>Bacillota</taxon>
        <taxon>Erysipelotrichia</taxon>
        <taxon>Erysipelotrichales</taxon>
        <taxon>Erysipelotrichaceae</taxon>
        <taxon>Faecalibaculum</taxon>
    </lineage>
</organism>
<dbReference type="GeneID" id="78479182"/>
<dbReference type="EMBL" id="CP011391">
    <property type="protein sequence ID" value="AMK55848.1"/>
    <property type="molecule type" value="Genomic_DNA"/>
</dbReference>
<sequence length="159" mass="18505">MLSIPCQRYIRFVCRVLEMPVPDVMIREKGRFVDMQGNVILDQPFQVHAGNTLICLPHQSRLYVDVDRNDRDAYFKIAHSLRHIWQERNEWHLDGTLDPDAPTCSSLESEMDADAFAQLITSECFRNRSAGDELLEQVRIQLAHEYSPRYISECLHKTA</sequence>
<dbReference type="OrthoDB" id="10019339at2"/>
<dbReference type="AlphaFoldDB" id="A0A140DYX1"/>
<dbReference type="KEGG" id="fro:AALO17_27140"/>
<name>A0A140DYX1_9FIRM</name>
<gene>
    <name evidence="1" type="ORF">AALO17_27140</name>
</gene>
<dbReference type="STRING" id="1702221.AALO17_27140"/>
<keyword evidence="2" id="KW-1185">Reference proteome</keyword>
<evidence type="ECO:0000313" key="2">
    <source>
        <dbReference type="Proteomes" id="UP000069771"/>
    </source>
</evidence>
<dbReference type="Proteomes" id="UP000069771">
    <property type="component" value="Chromosome"/>
</dbReference>
<accession>A0A140DYX1</accession>
<evidence type="ECO:0000313" key="1">
    <source>
        <dbReference type="EMBL" id="AMK55848.1"/>
    </source>
</evidence>
<protein>
    <recommendedName>
        <fullName evidence="3">IrrE N-terminal-like domain-containing protein</fullName>
    </recommendedName>
</protein>